<keyword evidence="1" id="KW-1133">Transmembrane helix</keyword>
<accession>A0A1B7I0F4</accession>
<reference evidence="2 3" key="1">
    <citation type="submission" date="2016-04" db="EMBL/GenBank/DDBJ databases">
        <title>ATOL: Assembling a taxonomically balanced genome-scale reconstruction of the evolutionary history of the Enterobacteriaceae.</title>
        <authorList>
            <person name="Plunkett G.III."/>
            <person name="Neeno-Eckwall E.C."/>
            <person name="Glasner J.D."/>
            <person name="Perna N.T."/>
        </authorList>
    </citation>
    <scope>NUCLEOTIDE SEQUENCE [LARGE SCALE GENOMIC DNA]</scope>
    <source>
        <strain evidence="2 3">ATCC 51604</strain>
    </source>
</reference>
<name>A0A1B7I0F4_9ENTR</name>
<dbReference type="EMBL" id="LXEP01000019">
    <property type="protein sequence ID" value="OAT21469.1"/>
    <property type="molecule type" value="Genomic_DNA"/>
</dbReference>
<evidence type="ECO:0000256" key="1">
    <source>
        <dbReference type="SAM" id="Phobius"/>
    </source>
</evidence>
<sequence>MDEEQLIKLMNENGFNEKEVGKLLLTAEKYPATLEWVVREFARYFTAFVGTLIISSAVFCIPFFSGDVIVKLSLFIIYLFLVLVSCKAHGFNYLLKCHRVMKVIKQKYKEAERDE</sequence>
<dbReference type="Proteomes" id="UP000078504">
    <property type="component" value="Unassembled WGS sequence"/>
</dbReference>
<proteinExistence type="predicted"/>
<dbReference type="PATRIC" id="fig|1354253.4.peg.2042"/>
<organism evidence="2 3">
    <name type="scientific">Buttiauxella gaviniae ATCC 51604</name>
    <dbReference type="NCBI Taxonomy" id="1354253"/>
    <lineage>
        <taxon>Bacteria</taxon>
        <taxon>Pseudomonadati</taxon>
        <taxon>Pseudomonadota</taxon>
        <taxon>Gammaproteobacteria</taxon>
        <taxon>Enterobacterales</taxon>
        <taxon>Enterobacteriaceae</taxon>
        <taxon>Buttiauxella</taxon>
    </lineage>
</organism>
<feature type="transmembrane region" description="Helical" evidence="1">
    <location>
        <begin position="76"/>
        <end position="95"/>
    </location>
</feature>
<keyword evidence="1" id="KW-0812">Transmembrane</keyword>
<gene>
    <name evidence="2" type="ORF">M977_02000</name>
</gene>
<evidence type="ECO:0000313" key="2">
    <source>
        <dbReference type="EMBL" id="OAT21469.1"/>
    </source>
</evidence>
<dbReference type="RefSeq" id="WP_064514538.1">
    <property type="nucleotide sequence ID" value="NZ_LXEP01000019.1"/>
</dbReference>
<evidence type="ECO:0008006" key="4">
    <source>
        <dbReference type="Google" id="ProtNLM"/>
    </source>
</evidence>
<comment type="caution">
    <text evidence="2">The sequence shown here is derived from an EMBL/GenBank/DDBJ whole genome shotgun (WGS) entry which is preliminary data.</text>
</comment>
<dbReference type="AlphaFoldDB" id="A0A1B7I0F4"/>
<keyword evidence="1" id="KW-0472">Membrane</keyword>
<feature type="transmembrane region" description="Helical" evidence="1">
    <location>
        <begin position="44"/>
        <end position="64"/>
    </location>
</feature>
<protein>
    <recommendedName>
        <fullName evidence="4">Inner membrane protein</fullName>
    </recommendedName>
</protein>
<evidence type="ECO:0000313" key="3">
    <source>
        <dbReference type="Proteomes" id="UP000078504"/>
    </source>
</evidence>